<dbReference type="PROSITE" id="PS00092">
    <property type="entry name" value="N6_MTASE"/>
    <property type="match status" value="1"/>
</dbReference>
<evidence type="ECO:0000313" key="3">
    <source>
        <dbReference type="EMBL" id="PSR34757.1"/>
    </source>
</evidence>
<keyword evidence="1 3" id="KW-0489">Methyltransferase</keyword>
<protein>
    <submittedName>
        <fullName evidence="3">16S rRNA (Guanine(966)-N(2))-methyltransferase RsmD</fullName>
    </submittedName>
</protein>
<reference evidence="3 4" key="1">
    <citation type="journal article" date="2014" name="BMC Genomics">
        <title>Comparison of environmental and isolate Sulfobacillus genomes reveals diverse carbon, sulfur, nitrogen, and hydrogen metabolisms.</title>
        <authorList>
            <person name="Justice N.B."/>
            <person name="Norman A."/>
            <person name="Brown C.T."/>
            <person name="Singh A."/>
            <person name="Thomas B.C."/>
            <person name="Banfield J.F."/>
        </authorList>
    </citation>
    <scope>NUCLEOTIDE SEQUENCE [LARGE SCALE GENOMIC DNA]</scope>
    <source>
        <strain evidence="3">AMDSBA4</strain>
    </source>
</reference>
<dbReference type="GO" id="GO:0003676">
    <property type="term" value="F:nucleic acid binding"/>
    <property type="evidence" value="ECO:0007669"/>
    <property type="project" value="InterPro"/>
</dbReference>
<dbReference type="Pfam" id="PF03602">
    <property type="entry name" value="Cons_hypoth95"/>
    <property type="match status" value="1"/>
</dbReference>
<dbReference type="Gene3D" id="3.40.50.150">
    <property type="entry name" value="Vaccinia Virus protein VP39"/>
    <property type="match status" value="1"/>
</dbReference>
<proteinExistence type="predicted"/>
<dbReference type="PANTHER" id="PTHR43542">
    <property type="entry name" value="METHYLTRANSFERASE"/>
    <property type="match status" value="1"/>
</dbReference>
<dbReference type="GO" id="GO:0031167">
    <property type="term" value="P:rRNA methylation"/>
    <property type="evidence" value="ECO:0007669"/>
    <property type="project" value="InterPro"/>
</dbReference>
<comment type="caution">
    <text evidence="3">The sequence shown here is derived from an EMBL/GenBank/DDBJ whole genome shotgun (WGS) entry which is preliminary data.</text>
</comment>
<dbReference type="SUPFAM" id="SSF53335">
    <property type="entry name" value="S-adenosyl-L-methionine-dependent methyltransferases"/>
    <property type="match status" value="1"/>
</dbReference>
<name>A0A2T2XJU4_9FIRM</name>
<dbReference type="EMBL" id="PXYW01000007">
    <property type="protein sequence ID" value="PSR34757.1"/>
    <property type="molecule type" value="Genomic_DNA"/>
</dbReference>
<gene>
    <name evidence="3" type="primary">rsmD</name>
    <name evidence="3" type="ORF">C7B46_04220</name>
</gene>
<dbReference type="CDD" id="cd02440">
    <property type="entry name" value="AdoMet_MTases"/>
    <property type="match status" value="1"/>
</dbReference>
<sequence length="194" mass="21037">MRIVGGQARGRRLVAPKGLATRPTGERVREALFNMLGLEVESATVLDLYAGSGALALEALSRGAASAWLIEPDYQARQAIKKNLAVLSPGTEVVVKALSAERFMTQAVKMGKRFSLIFCDPPWKLGLGRIVIQTLGNITEPGGLVIVEHPASQNTIVIPGLVPQRRRQWGDTAVSWYRSETPQILSREDPAGEP</sequence>
<dbReference type="PANTHER" id="PTHR43542:SF1">
    <property type="entry name" value="METHYLTRANSFERASE"/>
    <property type="match status" value="1"/>
</dbReference>
<accession>A0A2T2XJU4</accession>
<evidence type="ECO:0000256" key="2">
    <source>
        <dbReference type="ARBA" id="ARBA00022679"/>
    </source>
</evidence>
<dbReference type="GO" id="GO:0008168">
    <property type="term" value="F:methyltransferase activity"/>
    <property type="evidence" value="ECO:0007669"/>
    <property type="project" value="UniProtKB-KW"/>
</dbReference>
<dbReference type="Proteomes" id="UP000242972">
    <property type="component" value="Unassembled WGS sequence"/>
</dbReference>
<evidence type="ECO:0000256" key="1">
    <source>
        <dbReference type="ARBA" id="ARBA00022603"/>
    </source>
</evidence>
<dbReference type="InterPro" id="IPR002052">
    <property type="entry name" value="DNA_methylase_N6_adenine_CS"/>
</dbReference>
<evidence type="ECO:0000313" key="4">
    <source>
        <dbReference type="Proteomes" id="UP000242972"/>
    </source>
</evidence>
<dbReference type="InterPro" id="IPR004398">
    <property type="entry name" value="RNA_MeTrfase_RsmD"/>
</dbReference>
<dbReference type="PIRSF" id="PIRSF004553">
    <property type="entry name" value="CHP00095"/>
    <property type="match status" value="1"/>
</dbReference>
<dbReference type="AlphaFoldDB" id="A0A2T2XJU4"/>
<dbReference type="InterPro" id="IPR029063">
    <property type="entry name" value="SAM-dependent_MTases_sf"/>
</dbReference>
<dbReference type="NCBIfam" id="TIGR00095">
    <property type="entry name" value="16S rRNA (guanine(966)-N(2))-methyltransferase RsmD"/>
    <property type="match status" value="1"/>
</dbReference>
<keyword evidence="2 3" id="KW-0808">Transferase</keyword>
<organism evidence="3 4">
    <name type="scientific">Sulfobacillus benefaciens</name>
    <dbReference type="NCBI Taxonomy" id="453960"/>
    <lineage>
        <taxon>Bacteria</taxon>
        <taxon>Bacillati</taxon>
        <taxon>Bacillota</taxon>
        <taxon>Clostridia</taxon>
        <taxon>Eubacteriales</taxon>
        <taxon>Clostridiales Family XVII. Incertae Sedis</taxon>
        <taxon>Sulfobacillus</taxon>
    </lineage>
</organism>